<evidence type="ECO:0000256" key="4">
    <source>
        <dbReference type="ARBA" id="ARBA00022942"/>
    </source>
</evidence>
<evidence type="ECO:0000313" key="8">
    <source>
        <dbReference type="EMBL" id="CAE6936292.1"/>
    </source>
</evidence>
<dbReference type="OrthoDB" id="7777654at2759"/>
<evidence type="ECO:0000256" key="6">
    <source>
        <dbReference type="SAM" id="MobiDB-lite"/>
    </source>
</evidence>
<name>A0A812GY56_9DINO</name>
<dbReference type="PANTHER" id="PTHR12225:SF0">
    <property type="entry name" value="PROTEASOMAL UBIQUITIN RECEPTOR ADRM1"/>
    <property type="match status" value="1"/>
</dbReference>
<dbReference type="InterPro" id="IPR038633">
    <property type="entry name" value="Rpn13/ADRM1_Pru_sf"/>
</dbReference>
<proteinExistence type="predicted"/>
<accession>A0A812GY56</accession>
<dbReference type="InterPro" id="IPR044868">
    <property type="entry name" value="Rpn13/ADRM1_Pru"/>
</dbReference>
<keyword evidence="5" id="KW-0539">Nucleus</keyword>
<feature type="region of interest" description="Disordered" evidence="6">
    <location>
        <begin position="106"/>
        <end position="172"/>
    </location>
</feature>
<feature type="domain" description="Pru" evidence="7">
    <location>
        <begin position="10"/>
        <end position="123"/>
    </location>
</feature>
<evidence type="ECO:0000256" key="3">
    <source>
        <dbReference type="ARBA" id="ARBA00022490"/>
    </source>
</evidence>
<dbReference type="Pfam" id="PF04683">
    <property type="entry name" value="Rpn13_ADRM1_Pru"/>
    <property type="match status" value="1"/>
</dbReference>
<gene>
    <name evidence="8" type="primary">ADRM1</name>
    <name evidence="8" type="ORF">SNAT2548_LOCUS1038</name>
</gene>
<dbReference type="PROSITE" id="PS51917">
    <property type="entry name" value="PRU"/>
    <property type="match status" value="1"/>
</dbReference>
<evidence type="ECO:0000256" key="2">
    <source>
        <dbReference type="ARBA" id="ARBA00004496"/>
    </source>
</evidence>
<dbReference type="AlphaFoldDB" id="A0A812GY56"/>
<evidence type="ECO:0000256" key="5">
    <source>
        <dbReference type="ARBA" id="ARBA00023242"/>
    </source>
</evidence>
<dbReference type="GO" id="GO:0005737">
    <property type="term" value="C:cytoplasm"/>
    <property type="evidence" value="ECO:0007669"/>
    <property type="project" value="UniProtKB-SubCell"/>
</dbReference>
<dbReference type="EMBL" id="CAJNDS010000055">
    <property type="protein sequence ID" value="CAE6936292.1"/>
    <property type="molecule type" value="Genomic_DNA"/>
</dbReference>
<evidence type="ECO:0000313" key="9">
    <source>
        <dbReference type="Proteomes" id="UP000604046"/>
    </source>
</evidence>
<comment type="subcellular location">
    <subcellularLocation>
        <location evidence="2">Cytoplasm</location>
    </subcellularLocation>
    <subcellularLocation>
        <location evidence="1">Nucleus</location>
    </subcellularLocation>
</comment>
<sequence>MAMFQVPTRPAGHVHVEFKAGRMDWDGRMVTADKRKGKILLYTSEDDQLTHFQWMDRDKNEVVTDLIVINDAYMERIQKCTTGRVYILRFTSSDKKMFFWMQEPSEEKDEDNIKKFNEAIGATIPDKSEKKPEEAAAPAAPAEATSGADPSSSPGGDSGDPSSGGAAAPGPA</sequence>
<dbReference type="PANTHER" id="PTHR12225">
    <property type="entry name" value="ADHESION REGULATING MOLECULE 1 110 KDA CELL MEMBRANE GLYCOPROTEIN"/>
    <property type="match status" value="1"/>
</dbReference>
<protein>
    <submittedName>
        <fullName evidence="8">ADRM1 protein</fullName>
    </submittedName>
</protein>
<feature type="compositionally biased region" description="Low complexity" evidence="6">
    <location>
        <begin position="135"/>
        <end position="172"/>
    </location>
</feature>
<evidence type="ECO:0000259" key="7">
    <source>
        <dbReference type="PROSITE" id="PS51917"/>
    </source>
</evidence>
<keyword evidence="4" id="KW-0647">Proteasome</keyword>
<dbReference type="FunFam" id="2.30.29.70:FF:000001">
    <property type="entry name" value="Proteasomal ubiquitin receptor ADRM1"/>
    <property type="match status" value="1"/>
</dbReference>
<dbReference type="GO" id="GO:0005634">
    <property type="term" value="C:nucleus"/>
    <property type="evidence" value="ECO:0007669"/>
    <property type="project" value="UniProtKB-SubCell"/>
</dbReference>
<dbReference type="Proteomes" id="UP000604046">
    <property type="component" value="Unassembled WGS sequence"/>
</dbReference>
<dbReference type="GO" id="GO:0008541">
    <property type="term" value="C:proteasome regulatory particle, lid subcomplex"/>
    <property type="evidence" value="ECO:0007669"/>
    <property type="project" value="TreeGrafter"/>
</dbReference>
<dbReference type="InterPro" id="IPR006773">
    <property type="entry name" value="Rpn13/ADRM1"/>
</dbReference>
<dbReference type="CDD" id="cd13314">
    <property type="entry name" value="PH_Rpn13"/>
    <property type="match status" value="1"/>
</dbReference>
<dbReference type="Gene3D" id="2.30.29.70">
    <property type="entry name" value="Proteasomal ubiquitin receptor Rpn13/ADRM1"/>
    <property type="match status" value="1"/>
</dbReference>
<reference evidence="8" key="1">
    <citation type="submission" date="2021-02" db="EMBL/GenBank/DDBJ databases">
        <authorList>
            <person name="Dougan E. K."/>
            <person name="Rhodes N."/>
            <person name="Thang M."/>
            <person name="Chan C."/>
        </authorList>
    </citation>
    <scope>NUCLEOTIDE SEQUENCE</scope>
</reference>
<dbReference type="GO" id="GO:0070628">
    <property type="term" value="F:proteasome binding"/>
    <property type="evidence" value="ECO:0007669"/>
    <property type="project" value="TreeGrafter"/>
</dbReference>
<dbReference type="GO" id="GO:0061133">
    <property type="term" value="F:endopeptidase activator activity"/>
    <property type="evidence" value="ECO:0007669"/>
    <property type="project" value="TreeGrafter"/>
</dbReference>
<comment type="caution">
    <text evidence="8">The sequence shown here is derived from an EMBL/GenBank/DDBJ whole genome shotgun (WGS) entry which is preliminary data.</text>
</comment>
<organism evidence="8 9">
    <name type="scientific">Symbiodinium natans</name>
    <dbReference type="NCBI Taxonomy" id="878477"/>
    <lineage>
        <taxon>Eukaryota</taxon>
        <taxon>Sar</taxon>
        <taxon>Alveolata</taxon>
        <taxon>Dinophyceae</taxon>
        <taxon>Suessiales</taxon>
        <taxon>Symbiodiniaceae</taxon>
        <taxon>Symbiodinium</taxon>
    </lineage>
</organism>
<keyword evidence="9" id="KW-1185">Reference proteome</keyword>
<evidence type="ECO:0000256" key="1">
    <source>
        <dbReference type="ARBA" id="ARBA00004123"/>
    </source>
</evidence>
<keyword evidence="3" id="KW-0963">Cytoplasm</keyword>